<reference evidence="2 3" key="1">
    <citation type="submission" date="2017-03" db="EMBL/GenBank/DDBJ databases">
        <authorList>
            <person name="Afonso C.L."/>
            <person name="Miller P.J."/>
            <person name="Scott M.A."/>
            <person name="Spackman E."/>
            <person name="Goraichik I."/>
            <person name="Dimitrov K.M."/>
            <person name="Suarez D.L."/>
            <person name="Swayne D.E."/>
        </authorList>
    </citation>
    <scope>NUCLEOTIDE SEQUENCE [LARGE SCALE GENOMIC DNA]</scope>
    <source>
        <strain evidence="2">PRJEB14757</strain>
    </source>
</reference>
<name>A0A1W1HEP8_9BACT</name>
<sequence>MKGNGPETIEEWWDACHTGIHPETDFFLTGHQGPDVWNYLQIKHLIKSDINVLNIGVGKGHCTRNLAALGCRVSALDISSAALNKVKDITAGTYLANALNKIPENHFDIAISFLVVQHMDNISLSSQLSAIFKALKPGGLFAFQYSFPLEPNLPTSPGNTELCKIGGVTRSSLEMGTLCKNAGFINKKDWIHSEYPQFGSGWRIIHLKKPNK</sequence>
<dbReference type="EMBL" id="FWEV01000175">
    <property type="protein sequence ID" value="SLM30967.1"/>
    <property type="molecule type" value="Genomic_DNA"/>
</dbReference>
<dbReference type="CDD" id="cd02440">
    <property type="entry name" value="AdoMet_MTases"/>
    <property type="match status" value="1"/>
</dbReference>
<accession>A0A1W1HEP8</accession>
<dbReference type="PANTHER" id="PTHR43861">
    <property type="entry name" value="TRANS-ACONITATE 2-METHYLTRANSFERASE-RELATED"/>
    <property type="match status" value="1"/>
</dbReference>
<dbReference type="Pfam" id="PF08241">
    <property type="entry name" value="Methyltransf_11"/>
    <property type="match status" value="1"/>
</dbReference>
<feature type="domain" description="Methyltransferase type 11" evidence="1">
    <location>
        <begin position="53"/>
        <end position="143"/>
    </location>
</feature>
<dbReference type="GO" id="GO:0008757">
    <property type="term" value="F:S-adenosylmethionine-dependent methyltransferase activity"/>
    <property type="evidence" value="ECO:0007669"/>
    <property type="project" value="InterPro"/>
</dbReference>
<dbReference type="STRING" id="1246637.MTBBW1_2560008"/>
<protein>
    <recommendedName>
        <fullName evidence="1">Methyltransferase type 11 domain-containing protein</fullName>
    </recommendedName>
</protein>
<keyword evidence="3" id="KW-1185">Reference proteome</keyword>
<dbReference type="InterPro" id="IPR013216">
    <property type="entry name" value="Methyltransf_11"/>
</dbReference>
<dbReference type="RefSeq" id="WP_080809678.1">
    <property type="nucleotide sequence ID" value="NZ_LT828570.1"/>
</dbReference>
<dbReference type="InterPro" id="IPR029063">
    <property type="entry name" value="SAM-dependent_MTases_sf"/>
</dbReference>
<dbReference type="AlphaFoldDB" id="A0A1W1HEP8"/>
<evidence type="ECO:0000313" key="2">
    <source>
        <dbReference type="EMBL" id="SLM30967.1"/>
    </source>
</evidence>
<dbReference type="OrthoDB" id="5522265at2"/>
<gene>
    <name evidence="2" type="ORF">MTBBW1_2560008</name>
</gene>
<dbReference type="Gene3D" id="3.40.50.150">
    <property type="entry name" value="Vaccinia Virus protein VP39"/>
    <property type="match status" value="1"/>
</dbReference>
<organism evidence="2 3">
    <name type="scientific">Desulfamplus magnetovallimortis</name>
    <dbReference type="NCBI Taxonomy" id="1246637"/>
    <lineage>
        <taxon>Bacteria</taxon>
        <taxon>Pseudomonadati</taxon>
        <taxon>Thermodesulfobacteriota</taxon>
        <taxon>Desulfobacteria</taxon>
        <taxon>Desulfobacterales</taxon>
        <taxon>Desulfobacteraceae</taxon>
        <taxon>Desulfamplus</taxon>
    </lineage>
</organism>
<evidence type="ECO:0000313" key="3">
    <source>
        <dbReference type="Proteomes" id="UP000191931"/>
    </source>
</evidence>
<evidence type="ECO:0000259" key="1">
    <source>
        <dbReference type="Pfam" id="PF08241"/>
    </source>
</evidence>
<proteinExistence type="predicted"/>
<dbReference type="SUPFAM" id="SSF53335">
    <property type="entry name" value="S-adenosyl-L-methionine-dependent methyltransferases"/>
    <property type="match status" value="1"/>
</dbReference>
<dbReference type="Proteomes" id="UP000191931">
    <property type="component" value="Unassembled WGS sequence"/>
</dbReference>